<evidence type="ECO:0000313" key="2">
    <source>
        <dbReference type="Proteomes" id="UP000654075"/>
    </source>
</evidence>
<dbReference type="AlphaFoldDB" id="A0A813FCJ6"/>
<evidence type="ECO:0000313" key="1">
    <source>
        <dbReference type="EMBL" id="CAE8611308.1"/>
    </source>
</evidence>
<comment type="caution">
    <text evidence="1">The sequence shown here is derived from an EMBL/GenBank/DDBJ whole genome shotgun (WGS) entry which is preliminary data.</text>
</comment>
<organism evidence="1 2">
    <name type="scientific">Polarella glacialis</name>
    <name type="common">Dinoflagellate</name>
    <dbReference type="NCBI Taxonomy" id="89957"/>
    <lineage>
        <taxon>Eukaryota</taxon>
        <taxon>Sar</taxon>
        <taxon>Alveolata</taxon>
        <taxon>Dinophyceae</taxon>
        <taxon>Suessiales</taxon>
        <taxon>Suessiaceae</taxon>
        <taxon>Polarella</taxon>
    </lineage>
</organism>
<proteinExistence type="predicted"/>
<dbReference type="EMBL" id="CAJNNV010025017">
    <property type="protein sequence ID" value="CAE8611308.1"/>
    <property type="molecule type" value="Genomic_DNA"/>
</dbReference>
<protein>
    <submittedName>
        <fullName evidence="1">Uncharacterized protein</fullName>
    </submittedName>
</protein>
<keyword evidence="2" id="KW-1185">Reference proteome</keyword>
<gene>
    <name evidence="1" type="ORF">PGLA1383_LOCUS29112</name>
</gene>
<accession>A0A813FCJ6</accession>
<reference evidence="1" key="1">
    <citation type="submission" date="2021-02" db="EMBL/GenBank/DDBJ databases">
        <authorList>
            <person name="Dougan E. K."/>
            <person name="Rhodes N."/>
            <person name="Thang M."/>
            <person name="Chan C."/>
        </authorList>
    </citation>
    <scope>NUCLEOTIDE SEQUENCE</scope>
</reference>
<sequence>MVAAKLQFHSGSASDVFGVPLLVVCCTRQRNSSSRLGFRSRQPHPPGARSIPQHRLPQYFVHDFGTHNVPNQSVRMLSPPHRPIVPFENGVTIVFPIISDFLRRCHV</sequence>
<name>A0A813FCJ6_POLGL</name>
<dbReference type="Proteomes" id="UP000654075">
    <property type="component" value="Unassembled WGS sequence"/>
</dbReference>